<dbReference type="SMART" id="SM00490">
    <property type="entry name" value="HELICc"/>
    <property type="match status" value="1"/>
</dbReference>
<dbReference type="InterPro" id="IPR050547">
    <property type="entry name" value="DEAD_box_RNA_helicases"/>
</dbReference>
<dbReference type="InterPro" id="IPR001650">
    <property type="entry name" value="Helicase_C-like"/>
</dbReference>
<evidence type="ECO:0000256" key="4">
    <source>
        <dbReference type="ARBA" id="ARBA00022806"/>
    </source>
</evidence>
<dbReference type="PANTHER" id="PTHR47963:SF8">
    <property type="entry name" value="ATP-DEPENDENT RNA HELICASE DEAD"/>
    <property type="match status" value="1"/>
</dbReference>
<evidence type="ECO:0000313" key="10">
    <source>
        <dbReference type="Proteomes" id="UP000053558"/>
    </source>
</evidence>
<dbReference type="GO" id="GO:0016787">
    <property type="term" value="F:hydrolase activity"/>
    <property type="evidence" value="ECO:0007669"/>
    <property type="project" value="UniProtKB-KW"/>
</dbReference>
<keyword evidence="3 9" id="KW-0378">Hydrolase</keyword>
<evidence type="ECO:0000256" key="1">
    <source>
        <dbReference type="ARBA" id="ARBA00012552"/>
    </source>
</evidence>
<keyword evidence="4" id="KW-0347">Helicase</keyword>
<dbReference type="KEGG" id="cput:CONPUDRAFT_115552"/>
<dbReference type="EC" id="3.6.4.13" evidence="1"/>
<keyword evidence="10" id="KW-1185">Reference proteome</keyword>
<feature type="domain" description="Helicase ATP-binding" evidence="7">
    <location>
        <begin position="88"/>
        <end position="335"/>
    </location>
</feature>
<dbReference type="GO" id="GO:0003723">
    <property type="term" value="F:RNA binding"/>
    <property type="evidence" value="ECO:0007669"/>
    <property type="project" value="TreeGrafter"/>
</dbReference>
<dbReference type="GeneID" id="19199162"/>
<protein>
    <recommendedName>
        <fullName evidence="1">RNA helicase</fullName>
        <ecNumber evidence="1">3.6.4.13</ecNumber>
    </recommendedName>
</protein>
<dbReference type="InterPro" id="IPR011545">
    <property type="entry name" value="DEAD/DEAH_box_helicase_dom"/>
</dbReference>
<comment type="caution">
    <text evidence="9">The sequence shown here is derived from an EMBL/GenBank/DDBJ whole genome shotgun (WGS) entry which is preliminary data.</text>
</comment>
<gene>
    <name evidence="9" type="ORF">CONPUDRAFT_115552</name>
</gene>
<evidence type="ECO:0000256" key="3">
    <source>
        <dbReference type="ARBA" id="ARBA00022801"/>
    </source>
</evidence>
<sequence>MFLLTTSTRLTLGTIVPTCSKRALSQYMSHSASENSSPNLSSRDSPQQDIALEKPSFETIGLPIPVVKALHAAYPDIRLPSNMQRKFITSLLNNEDIMYQDFTGTGKSFALMLGLLSKSRRVKVERKDGAEHSERCITTLVIVPHRDLAIQYLRWIHRFVSRTTPPASLDRIAQVLVRGNRSAGELAQSPEVVDCILTPQTESMNKLAETPPHILIGTATALVDVLHSQPALLRLSTLSAVVADEVDYMLDWVPSKKNKHKYSKLLQKIDRRPGPLKVLLDTMYTPREGPREIRKSLLKKGLAPAQRPQLVVISATMRNRLKTAFFGAFGWFRRGKTTKLSKNHQRVNPRPGYGFNPDVTHHVLLVRQDGTATNVPGSVTLDVDNSSVLDEPIVDPDADDMPFDEDEHELEFSDTSHKKLIDRPPTYKPHLLECIAVTFAMDVPQRALLILPSDGSVDRAILDLRALGVNAFGLDLLKDEQFSSRLAEGSEGFHSEPTLLVSTVATTRGIDFPSLSHVFILGLPAEPRSDTYLHLGGRVGRFGQKGKVITVLEQGEEPIDDKTPVNDEAAKMKRMLKSIKIIPAKLERFD</sequence>
<feature type="region of interest" description="Disordered" evidence="6">
    <location>
        <begin position="27"/>
        <end position="47"/>
    </location>
</feature>
<feature type="non-terminal residue" evidence="9">
    <location>
        <position position="1"/>
    </location>
</feature>
<dbReference type="Pfam" id="PF00270">
    <property type="entry name" value="DEAD"/>
    <property type="match status" value="1"/>
</dbReference>
<evidence type="ECO:0000256" key="2">
    <source>
        <dbReference type="ARBA" id="ARBA00022741"/>
    </source>
</evidence>
<dbReference type="PROSITE" id="PS51192">
    <property type="entry name" value="HELICASE_ATP_BIND_1"/>
    <property type="match status" value="1"/>
</dbReference>
<keyword evidence="5" id="KW-0067">ATP-binding</keyword>
<name>A0A5M3N6X9_CONPW</name>
<dbReference type="PANTHER" id="PTHR47963">
    <property type="entry name" value="DEAD-BOX ATP-DEPENDENT RNA HELICASE 47, MITOCHONDRIAL"/>
    <property type="match status" value="1"/>
</dbReference>
<organism evidence="9 10">
    <name type="scientific">Coniophora puteana (strain RWD-64-598)</name>
    <name type="common">Brown rot fungus</name>
    <dbReference type="NCBI Taxonomy" id="741705"/>
    <lineage>
        <taxon>Eukaryota</taxon>
        <taxon>Fungi</taxon>
        <taxon>Dikarya</taxon>
        <taxon>Basidiomycota</taxon>
        <taxon>Agaricomycotina</taxon>
        <taxon>Agaricomycetes</taxon>
        <taxon>Agaricomycetidae</taxon>
        <taxon>Boletales</taxon>
        <taxon>Coniophorineae</taxon>
        <taxon>Coniophoraceae</taxon>
        <taxon>Coniophora</taxon>
    </lineage>
</organism>
<evidence type="ECO:0000256" key="5">
    <source>
        <dbReference type="ARBA" id="ARBA00022840"/>
    </source>
</evidence>
<evidence type="ECO:0000256" key="6">
    <source>
        <dbReference type="SAM" id="MobiDB-lite"/>
    </source>
</evidence>
<dbReference type="Pfam" id="PF00271">
    <property type="entry name" value="Helicase_C"/>
    <property type="match status" value="1"/>
</dbReference>
<evidence type="ECO:0000259" key="8">
    <source>
        <dbReference type="PROSITE" id="PS51194"/>
    </source>
</evidence>
<dbReference type="GO" id="GO:0003724">
    <property type="term" value="F:RNA helicase activity"/>
    <property type="evidence" value="ECO:0007669"/>
    <property type="project" value="UniProtKB-EC"/>
</dbReference>
<dbReference type="OMA" id="RDEPRMM"/>
<dbReference type="GO" id="GO:0005524">
    <property type="term" value="F:ATP binding"/>
    <property type="evidence" value="ECO:0007669"/>
    <property type="project" value="UniProtKB-KW"/>
</dbReference>
<dbReference type="EMBL" id="JH711573">
    <property type="protein sequence ID" value="EIW86824.1"/>
    <property type="molecule type" value="Genomic_DNA"/>
</dbReference>
<keyword evidence="2" id="KW-0547">Nucleotide-binding</keyword>
<reference evidence="10" key="1">
    <citation type="journal article" date="2012" name="Science">
        <title>The Paleozoic origin of enzymatic lignin decomposition reconstructed from 31 fungal genomes.</title>
        <authorList>
            <person name="Floudas D."/>
            <person name="Binder M."/>
            <person name="Riley R."/>
            <person name="Barry K."/>
            <person name="Blanchette R.A."/>
            <person name="Henrissat B."/>
            <person name="Martinez A.T."/>
            <person name="Otillar R."/>
            <person name="Spatafora J.W."/>
            <person name="Yadav J.S."/>
            <person name="Aerts A."/>
            <person name="Benoit I."/>
            <person name="Boyd A."/>
            <person name="Carlson A."/>
            <person name="Copeland A."/>
            <person name="Coutinho P.M."/>
            <person name="de Vries R.P."/>
            <person name="Ferreira P."/>
            <person name="Findley K."/>
            <person name="Foster B."/>
            <person name="Gaskell J."/>
            <person name="Glotzer D."/>
            <person name="Gorecki P."/>
            <person name="Heitman J."/>
            <person name="Hesse C."/>
            <person name="Hori C."/>
            <person name="Igarashi K."/>
            <person name="Jurgens J.A."/>
            <person name="Kallen N."/>
            <person name="Kersten P."/>
            <person name="Kohler A."/>
            <person name="Kuees U."/>
            <person name="Kumar T.K.A."/>
            <person name="Kuo A."/>
            <person name="LaButti K."/>
            <person name="Larrondo L.F."/>
            <person name="Lindquist E."/>
            <person name="Ling A."/>
            <person name="Lombard V."/>
            <person name="Lucas S."/>
            <person name="Lundell T."/>
            <person name="Martin R."/>
            <person name="McLaughlin D.J."/>
            <person name="Morgenstern I."/>
            <person name="Morin E."/>
            <person name="Murat C."/>
            <person name="Nagy L.G."/>
            <person name="Nolan M."/>
            <person name="Ohm R.A."/>
            <person name="Patyshakuliyeva A."/>
            <person name="Rokas A."/>
            <person name="Ruiz-Duenas F.J."/>
            <person name="Sabat G."/>
            <person name="Salamov A."/>
            <person name="Samejima M."/>
            <person name="Schmutz J."/>
            <person name="Slot J.C."/>
            <person name="St John F."/>
            <person name="Stenlid J."/>
            <person name="Sun H."/>
            <person name="Sun S."/>
            <person name="Syed K."/>
            <person name="Tsang A."/>
            <person name="Wiebenga A."/>
            <person name="Young D."/>
            <person name="Pisabarro A."/>
            <person name="Eastwood D.C."/>
            <person name="Martin F."/>
            <person name="Cullen D."/>
            <person name="Grigoriev I.V."/>
            <person name="Hibbett D.S."/>
        </authorList>
    </citation>
    <scope>NUCLEOTIDE SEQUENCE [LARGE SCALE GENOMIC DNA]</scope>
    <source>
        <strain evidence="10">RWD-64-598 SS2</strain>
    </source>
</reference>
<feature type="compositionally biased region" description="Low complexity" evidence="6">
    <location>
        <begin position="29"/>
        <end position="45"/>
    </location>
</feature>
<dbReference type="Proteomes" id="UP000053558">
    <property type="component" value="Unassembled WGS sequence"/>
</dbReference>
<evidence type="ECO:0000259" key="7">
    <source>
        <dbReference type="PROSITE" id="PS51192"/>
    </source>
</evidence>
<proteinExistence type="predicted"/>
<dbReference type="PROSITE" id="PS51194">
    <property type="entry name" value="HELICASE_CTER"/>
    <property type="match status" value="1"/>
</dbReference>
<feature type="domain" description="Helicase C-terminal" evidence="8">
    <location>
        <begin position="436"/>
        <end position="590"/>
    </location>
</feature>
<dbReference type="InterPro" id="IPR014001">
    <property type="entry name" value="Helicase_ATP-bd"/>
</dbReference>
<dbReference type="AlphaFoldDB" id="A0A5M3N6X9"/>
<accession>A0A5M3N6X9</accession>
<dbReference type="RefSeq" id="XP_007763504.1">
    <property type="nucleotide sequence ID" value="XM_007765314.1"/>
</dbReference>
<dbReference type="InterPro" id="IPR027417">
    <property type="entry name" value="P-loop_NTPase"/>
</dbReference>
<dbReference type="SMART" id="SM00487">
    <property type="entry name" value="DEXDc"/>
    <property type="match status" value="1"/>
</dbReference>
<dbReference type="OrthoDB" id="10256233at2759"/>
<dbReference type="Gene3D" id="3.40.50.300">
    <property type="entry name" value="P-loop containing nucleotide triphosphate hydrolases"/>
    <property type="match status" value="2"/>
</dbReference>
<evidence type="ECO:0000313" key="9">
    <source>
        <dbReference type="EMBL" id="EIW86824.1"/>
    </source>
</evidence>
<dbReference type="SUPFAM" id="SSF52540">
    <property type="entry name" value="P-loop containing nucleoside triphosphate hydrolases"/>
    <property type="match status" value="1"/>
</dbReference>